<dbReference type="PRINTS" id="PR00364">
    <property type="entry name" value="DISEASERSIST"/>
</dbReference>
<feature type="domain" description="NB-ARC" evidence="7">
    <location>
        <begin position="70"/>
        <end position="235"/>
    </location>
</feature>
<evidence type="ECO:0000259" key="7">
    <source>
        <dbReference type="Pfam" id="PF00931"/>
    </source>
</evidence>
<dbReference type="Pfam" id="PF23598">
    <property type="entry name" value="LRR_14"/>
    <property type="match status" value="2"/>
</dbReference>
<evidence type="ECO:0000256" key="1">
    <source>
        <dbReference type="ARBA" id="ARBA00008894"/>
    </source>
</evidence>
<feature type="domain" description="Disease resistance R13L4/SHOC-2-like LRR" evidence="10">
    <location>
        <begin position="1326"/>
        <end position="1668"/>
    </location>
</feature>
<dbReference type="Gene3D" id="3.80.10.10">
    <property type="entry name" value="Ribonuclease Inhibitor"/>
    <property type="match status" value="4"/>
</dbReference>
<dbReference type="PANTHER" id="PTHR36766">
    <property type="entry name" value="PLANT BROAD-SPECTRUM MILDEW RESISTANCE PROTEIN RPW8"/>
    <property type="match status" value="1"/>
</dbReference>
<evidence type="ECO:0000313" key="11">
    <source>
        <dbReference type="EMBL" id="OAY81024.1"/>
    </source>
</evidence>
<evidence type="ECO:0000256" key="2">
    <source>
        <dbReference type="ARBA" id="ARBA00022614"/>
    </source>
</evidence>
<feature type="domain" description="NB-ARC" evidence="7">
    <location>
        <begin position="2009"/>
        <end position="2088"/>
    </location>
</feature>
<keyword evidence="6" id="KW-0067">ATP-binding</keyword>
<name>A0A199VVG8_ANACO</name>
<dbReference type="Pfam" id="PF00931">
    <property type="entry name" value="NB-ARC"/>
    <property type="match status" value="2"/>
</dbReference>
<dbReference type="GO" id="GO:0042742">
    <property type="term" value="P:defense response to bacterium"/>
    <property type="evidence" value="ECO:0007669"/>
    <property type="project" value="UniProtKB-ARBA"/>
</dbReference>
<evidence type="ECO:0000259" key="9">
    <source>
        <dbReference type="Pfam" id="PF23559"/>
    </source>
</evidence>
<dbReference type="InterPro" id="IPR058922">
    <property type="entry name" value="WHD_DRP"/>
</dbReference>
<evidence type="ECO:0000256" key="6">
    <source>
        <dbReference type="ARBA" id="ARBA00022840"/>
    </source>
</evidence>
<dbReference type="FunFam" id="1.10.10.10:FF:000322">
    <property type="entry name" value="Probable disease resistance protein At1g63360"/>
    <property type="match status" value="2"/>
</dbReference>
<dbReference type="InterPro" id="IPR002182">
    <property type="entry name" value="NB-ARC"/>
</dbReference>
<dbReference type="Proteomes" id="UP000092600">
    <property type="component" value="Unassembled WGS sequence"/>
</dbReference>
<dbReference type="GO" id="GO:0002758">
    <property type="term" value="P:innate immune response-activating signaling pathway"/>
    <property type="evidence" value="ECO:0007669"/>
    <property type="project" value="UniProtKB-ARBA"/>
</dbReference>
<evidence type="ECO:0000313" key="12">
    <source>
        <dbReference type="Proteomes" id="UP000092600"/>
    </source>
</evidence>
<evidence type="ECO:0000256" key="3">
    <source>
        <dbReference type="ARBA" id="ARBA00022737"/>
    </source>
</evidence>
<dbReference type="Gene3D" id="3.40.50.300">
    <property type="entry name" value="P-loop containing nucleotide triphosphate hydrolases"/>
    <property type="match status" value="2"/>
</dbReference>
<evidence type="ECO:0000256" key="5">
    <source>
        <dbReference type="ARBA" id="ARBA00022821"/>
    </source>
</evidence>
<feature type="domain" description="Disease resistance protein winged helix" evidence="9">
    <location>
        <begin position="325"/>
        <end position="394"/>
    </location>
</feature>
<keyword evidence="2" id="KW-0433">Leucine-rich repeat</keyword>
<dbReference type="InterPro" id="IPR042197">
    <property type="entry name" value="Apaf_helical"/>
</dbReference>
<dbReference type="Pfam" id="PF23559">
    <property type="entry name" value="WHD_DRP"/>
    <property type="match status" value="2"/>
</dbReference>
<keyword evidence="5" id="KW-0611">Plant defense</keyword>
<evidence type="ECO:0000256" key="4">
    <source>
        <dbReference type="ARBA" id="ARBA00022741"/>
    </source>
</evidence>
<gene>
    <name evidence="11" type="ORF">ACMD2_23064</name>
</gene>
<dbReference type="InterPro" id="IPR027417">
    <property type="entry name" value="P-loop_NTPase"/>
</dbReference>
<dbReference type="InterPro" id="IPR041118">
    <property type="entry name" value="Rx_N"/>
</dbReference>
<comment type="caution">
    <text evidence="11">The sequence shown here is derived from an EMBL/GenBank/DDBJ whole genome shotgun (WGS) entry which is preliminary data.</text>
</comment>
<feature type="domain" description="Disease resistance R13L4/SHOC-2-like LRR" evidence="10">
    <location>
        <begin position="457"/>
        <end position="803"/>
    </location>
</feature>
<dbReference type="InterPro" id="IPR055414">
    <property type="entry name" value="LRR_R13L4/SHOC2-like"/>
</dbReference>
<feature type="domain" description="Disease resistance N-terminal" evidence="8">
    <location>
        <begin position="1842"/>
        <end position="1917"/>
    </location>
</feature>
<dbReference type="SUPFAM" id="SSF52058">
    <property type="entry name" value="L domain-like"/>
    <property type="match status" value="2"/>
</dbReference>
<dbReference type="InterPro" id="IPR032675">
    <property type="entry name" value="LRR_dom_sf"/>
</dbReference>
<comment type="similarity">
    <text evidence="1">Belongs to the disease resistance NB-LRR family.</text>
</comment>
<organism evidence="11 12">
    <name type="scientific">Ananas comosus</name>
    <name type="common">Pineapple</name>
    <name type="synonym">Ananas ananas</name>
    <dbReference type="NCBI Taxonomy" id="4615"/>
    <lineage>
        <taxon>Eukaryota</taxon>
        <taxon>Viridiplantae</taxon>
        <taxon>Streptophyta</taxon>
        <taxon>Embryophyta</taxon>
        <taxon>Tracheophyta</taxon>
        <taxon>Spermatophyta</taxon>
        <taxon>Magnoliopsida</taxon>
        <taxon>Liliopsida</taxon>
        <taxon>Poales</taxon>
        <taxon>Bromeliaceae</taxon>
        <taxon>Bromelioideae</taxon>
        <taxon>Ananas</taxon>
    </lineage>
</organism>
<dbReference type="GO" id="GO:0043531">
    <property type="term" value="F:ADP binding"/>
    <property type="evidence" value="ECO:0007669"/>
    <property type="project" value="InterPro"/>
</dbReference>
<evidence type="ECO:0000259" key="8">
    <source>
        <dbReference type="Pfam" id="PF18052"/>
    </source>
</evidence>
<keyword evidence="3" id="KW-0677">Repeat</keyword>
<accession>A0A199VVG8</accession>
<feature type="non-terminal residue" evidence="11">
    <location>
        <position position="2292"/>
    </location>
</feature>
<dbReference type="PANTHER" id="PTHR36766:SF70">
    <property type="entry name" value="DISEASE RESISTANCE PROTEIN RGA4"/>
    <property type="match status" value="1"/>
</dbReference>
<dbReference type="GO" id="GO:0005524">
    <property type="term" value="F:ATP binding"/>
    <property type="evidence" value="ECO:0007669"/>
    <property type="project" value="UniProtKB-KW"/>
</dbReference>
<dbReference type="Gene3D" id="1.10.8.430">
    <property type="entry name" value="Helical domain of apoptotic protease-activating factors"/>
    <property type="match status" value="3"/>
</dbReference>
<dbReference type="InterPro" id="IPR003591">
    <property type="entry name" value="Leu-rich_rpt_typical-subtyp"/>
</dbReference>
<dbReference type="GO" id="GO:0009626">
    <property type="term" value="P:plant-type hypersensitive response"/>
    <property type="evidence" value="ECO:0007669"/>
    <property type="project" value="UniProtKB-ARBA"/>
</dbReference>
<keyword evidence="4" id="KW-0547">Nucleotide-binding</keyword>
<dbReference type="InterPro" id="IPR036388">
    <property type="entry name" value="WH-like_DNA-bd_sf"/>
</dbReference>
<feature type="domain" description="Disease resistance N-terminal" evidence="8">
    <location>
        <begin position="978"/>
        <end position="1053"/>
    </location>
</feature>
<reference evidence="11 12" key="1">
    <citation type="journal article" date="2016" name="DNA Res.">
        <title>The draft genome of MD-2 pineapple using hybrid error correction of long reads.</title>
        <authorList>
            <person name="Redwan R.M."/>
            <person name="Saidin A."/>
            <person name="Kumar S.V."/>
        </authorList>
    </citation>
    <scope>NUCLEOTIDE SEQUENCE [LARGE SCALE GENOMIC DNA]</scope>
    <source>
        <strain evidence="12">cv. MD2</strain>
        <tissue evidence="11">Leaf</tissue>
    </source>
</reference>
<evidence type="ECO:0000259" key="10">
    <source>
        <dbReference type="Pfam" id="PF23598"/>
    </source>
</evidence>
<dbReference type="EMBL" id="LSRQ01000760">
    <property type="protein sequence ID" value="OAY81024.1"/>
    <property type="molecule type" value="Genomic_DNA"/>
</dbReference>
<feature type="domain" description="Disease resistance protein winged helix" evidence="9">
    <location>
        <begin position="1193"/>
        <end position="1261"/>
    </location>
</feature>
<dbReference type="Gene3D" id="1.20.5.4130">
    <property type="match status" value="2"/>
</dbReference>
<dbReference type="Gene3D" id="1.10.10.10">
    <property type="entry name" value="Winged helix-like DNA-binding domain superfamily/Winged helix DNA-binding domain"/>
    <property type="match status" value="2"/>
</dbReference>
<protein>
    <submittedName>
        <fullName evidence="11">Putative disease resistance protein RGA3</fullName>
    </submittedName>
</protein>
<proteinExistence type="inferred from homology"/>
<dbReference type="SUPFAM" id="SSF52540">
    <property type="entry name" value="P-loop containing nucleoside triphosphate hydrolases"/>
    <property type="match status" value="3"/>
</dbReference>
<dbReference type="Pfam" id="PF18052">
    <property type="entry name" value="Rx_N"/>
    <property type="match status" value="2"/>
</dbReference>
<sequence length="2292" mass="260713">MFSFFNFIRARHNLANRIRALNNRIDEVAKDQWIFNLEPVKTMGRVASMSSTRETCEIMEADVVGREIEDATDELVEMIVTNNRRNFQVIAVAGMGGIGKTTLAQKVYNNPRIGDHFQVKIWICVTKNYSDIRLLQEITRKAGGSHGSAERVSELLPILSQTLRGRSIFLVLDDVWRSNVWTDLLRNPLQNGAASGCVLVTTRDQDVAMRMGAKHIHQVEKMSVDSGWDLLCKRTYLEEEEEEDAQSLRSVGVQIVNKCSGLPLAIKVIAGVLTTKEKSKKEWERVLKSNAWSMSELPKEFRGALYLSYKDLPPHLKQCFLSFCLYPEDFQLYRPDLCRMWVAEGFVNQEEGSLMEELAEQYYFELIRRSLLQPDPSFVDQHKCTMHDLLRSLAQYLSRGESYYGDPQSLDASAISKLRRLSIAESGEIVTIPGPETERLRLRTLLLIKSPPRIEHNLFSRFPHLQVLRLNGAGIECIPDSVGSLIHLRLLDLNRTSISNLPDSIGFLTNLQTLNLQQCKFLNTLPRSITRLCSLRRLGLAGTPLRHVPEGIGKLQLLNDLQGFIISADDSYHTEQNSWDLEELESLGQLRWLGLSIFGGKQNANSVQSTDDIIDQPMTVTHPRNRASVLEDKAFLKELMIFCIPQTKREKVLPCTEKQISKIEEIFEKLHPPTCLERLWVSNFYGRHIPSWMLSSSLGAYFTYLTYVSFDGLPLCSQLPPLGQLPHLRYLAIGSALSIVTIGAELLGIGVGDGVHAATAFPKLEFLIMKGMPNWEEWTLVGSEAGHSSSCSLRVMPRLEELHVMDCPKLRALPKSLQQLRALRILRATRAHSLSVIEDFLFITELKIYINNGMERVSNLPALRKLTIYDTPALKCVDNLVALQYLELEDYSMKSFPEWLLRLVQQRAHLRDENLQLVMRCKAAVIQRCLRGGPDWPIIECFSRVSAYTKDRSAYLEYTKQSGTITQMATLDALFGNCSEKLAALIQDEVVMILGVKEELGKLQRRMKRIDGALKKVGRERTEDAAWLNELQSILHESNDVFDELRYELPSASSSVLSILCCLPIFSFFNSIRVRHNLAERIRDLNNRIDAVAKDQWIFNLESVKTVGRVASMSSTRETYAQSLRSVGVQIVNKCGGLPLAIKVIAGVLTTKEKSRKEWEKVLKSNAWSVSALYLSYDDLPLHLKQCFLSLCLYPEDDVHRIWDLRRMWVAEGFVKQEEGLTMEELAEQYYFELIRRSLLQPDPRHVDKSRCKVHDLLRSLSQYLSRDESYYGDPQSLDATAISKLRRLSIAGSGEIVTIPGPETEQLRLSTLLLIKSPPRIEHNLFSRVPYLQVLILNGKGIKCVPDSVGNLIHLRLLDLNRTNISNLPDSIGFLKNLQTLNLRDCKFLNTLPRSITRLCSLRRLGLLHTPLRCVPEGIGRLQLLNDLDGFVINADDSCNTQRNSWDLEELESLGQLRWLRLSILRGKRSANSVQSTDDIIDKPLTVTHPRNRAFVLEDKAFLKELIISCRPQRKREKVSPYTKEEISKIEDIFEKLHPPTCLERLWVENFYSQHFPSWMLSPSLGTYLPYLTYVGFKGLPLCSQLPPLGQLPHLWYLGIENAVAIVTIGPELLGNGVGDGVHAATAFPKLERLFLIGMPNWEEWTLVGSEIGNSSSLRVMPRLEKLYVIDCPKLRALPKGLQQLRALWRLKVERAHSLSIIEDFLFITRLRILKNDGMERISNLPALRKLTIWDTSALKCVDNLVALQHLKLQDYSMESLPEWLLRLAQQRTHLHDKNLQLVMHCNAALIQRCLKGGPVWPIIECFSRVSAYTEDRSAYLEYTKQSGINTQMEALDALFSKCAEKLAALIQDEVAMILRVKEELEKLQRRMKWIDGALKKVGGERTKDTAWLNELQSILHEANNIFDDLRYEGGKLLDNELPSASSGPSIFCGLPTFSCFNSIRVRHNLANRIRALNNRIDEVAKDQWIFNLESVKMVGRVASMLSTRETCEIMEVDVVGREIEDATDELVEMIATNNRRNFQVIAVAGMGGIGKTTLAQKVYNNPRIRENFQVIIWICVSQKYLAVQLLQEITRKVGGSHGSAERVSELLPILLPGSWREEHLSRAGRCMAIGRMDRFTPKPAAKWSSWWILVRRYSTTMRDQNVAMRMGAKHIHQVEKMTVDSGWELLCKKTYLEEEGEDVQTLRSVGVRIVNKCGGLSLAIKVIAGVLTTKEKSRKEWEKVLKSNAWSMSELPEEFRGALYLSYDDLPSHLKRCFLSLCLTLRLMDCTLGIFAGCGWQKGSSIRKKV</sequence>
<dbReference type="SMART" id="SM00369">
    <property type="entry name" value="LRR_TYP"/>
    <property type="match status" value="6"/>
</dbReference>